<evidence type="ECO:0000313" key="1">
    <source>
        <dbReference type="EnsemblMetazoa" id="GPPI043863-PA"/>
    </source>
</evidence>
<organism evidence="1 2">
    <name type="scientific">Glossina palpalis gambiensis</name>
    <dbReference type="NCBI Taxonomy" id="67801"/>
    <lineage>
        <taxon>Eukaryota</taxon>
        <taxon>Metazoa</taxon>
        <taxon>Ecdysozoa</taxon>
        <taxon>Arthropoda</taxon>
        <taxon>Hexapoda</taxon>
        <taxon>Insecta</taxon>
        <taxon>Pterygota</taxon>
        <taxon>Neoptera</taxon>
        <taxon>Endopterygota</taxon>
        <taxon>Diptera</taxon>
        <taxon>Brachycera</taxon>
        <taxon>Muscomorpha</taxon>
        <taxon>Hippoboscoidea</taxon>
        <taxon>Glossinidae</taxon>
        <taxon>Glossina</taxon>
    </lineage>
</organism>
<dbReference type="AlphaFoldDB" id="A0A1B0BY00"/>
<protein>
    <submittedName>
        <fullName evidence="1">Uncharacterized protein</fullName>
    </submittedName>
</protein>
<keyword evidence="2" id="KW-1185">Reference proteome</keyword>
<accession>A0A1B0BY00</accession>
<reference evidence="2" key="1">
    <citation type="submission" date="2015-01" db="EMBL/GenBank/DDBJ databases">
        <authorList>
            <person name="Aksoy S."/>
            <person name="Warren W."/>
            <person name="Wilson R.K."/>
        </authorList>
    </citation>
    <scope>NUCLEOTIDE SEQUENCE [LARGE SCALE GENOMIC DNA]</scope>
    <source>
        <strain evidence="2">IAEA</strain>
    </source>
</reference>
<dbReference type="EnsemblMetazoa" id="GPPI043863-RA">
    <property type="protein sequence ID" value="GPPI043863-PA"/>
    <property type="gene ID" value="GPPI043863"/>
</dbReference>
<reference evidence="1" key="2">
    <citation type="submission" date="2020-05" db="UniProtKB">
        <authorList>
            <consortium name="EnsemblMetazoa"/>
        </authorList>
    </citation>
    <scope>IDENTIFICATION</scope>
    <source>
        <strain evidence="1">IAEA</strain>
    </source>
</reference>
<dbReference type="Proteomes" id="UP000092460">
    <property type="component" value="Unassembled WGS sequence"/>
</dbReference>
<evidence type="ECO:0000313" key="2">
    <source>
        <dbReference type="Proteomes" id="UP000092460"/>
    </source>
</evidence>
<proteinExistence type="predicted"/>
<dbReference type="EMBL" id="JXJN01022447">
    <property type="status" value="NOT_ANNOTATED_CDS"/>
    <property type="molecule type" value="Genomic_DNA"/>
</dbReference>
<sequence length="152" mass="16802">MLILNSIEIRDLLVGIAAGELNKICADLLKKGRVASFRIVNAIKPCAVLVLMVTLRNWIFKPLTNPNTGPVACSSSYSFQSGGTLSEQMIIANIISEGLELVECESLFIESDIGAVSILFEVRYLPSGNMRAIKNSYLRLLTKYCRTIIFEK</sequence>
<name>A0A1B0BY00_9MUSC</name>
<dbReference type="VEuPathDB" id="VectorBase:GPPI043863"/>